<keyword evidence="6" id="KW-1185">Reference proteome</keyword>
<keyword evidence="2" id="KW-0067">ATP-binding</keyword>
<feature type="region of interest" description="Disordered" evidence="3">
    <location>
        <begin position="883"/>
        <end position="903"/>
    </location>
</feature>
<dbReference type="Gene3D" id="1.10.10.10">
    <property type="entry name" value="Winged helix-like DNA-binding domain superfamily/Winged helix DNA-binding domain"/>
    <property type="match status" value="1"/>
</dbReference>
<organism evidence="5 6">
    <name type="scientific">Haloechinothrix salitolerans</name>
    <dbReference type="NCBI Taxonomy" id="926830"/>
    <lineage>
        <taxon>Bacteria</taxon>
        <taxon>Bacillati</taxon>
        <taxon>Actinomycetota</taxon>
        <taxon>Actinomycetes</taxon>
        <taxon>Pseudonocardiales</taxon>
        <taxon>Pseudonocardiaceae</taxon>
        <taxon>Haloechinothrix</taxon>
    </lineage>
</organism>
<dbReference type="Gene3D" id="1.25.40.10">
    <property type="entry name" value="Tetratricopeptide repeat domain"/>
    <property type="match status" value="1"/>
</dbReference>
<feature type="compositionally biased region" description="Low complexity" evidence="3">
    <location>
        <begin position="883"/>
        <end position="895"/>
    </location>
</feature>
<evidence type="ECO:0000313" key="6">
    <source>
        <dbReference type="Proteomes" id="UP001596337"/>
    </source>
</evidence>
<gene>
    <name evidence="5" type="ORF">ACFQGD_14420</name>
</gene>
<dbReference type="CDD" id="cd06170">
    <property type="entry name" value="LuxR_C_like"/>
    <property type="match status" value="1"/>
</dbReference>
<dbReference type="SUPFAM" id="SSF52540">
    <property type="entry name" value="P-loop containing nucleoside triphosphate hydrolases"/>
    <property type="match status" value="1"/>
</dbReference>
<comment type="caution">
    <text evidence="5">The sequence shown here is derived from an EMBL/GenBank/DDBJ whole genome shotgun (WGS) entry which is preliminary data.</text>
</comment>
<dbReference type="PANTHER" id="PTHR16305">
    <property type="entry name" value="TESTICULAR SOLUBLE ADENYLYL CYCLASE"/>
    <property type="match status" value="1"/>
</dbReference>
<dbReference type="InterPro" id="IPR036388">
    <property type="entry name" value="WH-like_DNA-bd_sf"/>
</dbReference>
<proteinExistence type="predicted"/>
<dbReference type="PRINTS" id="PR00038">
    <property type="entry name" value="HTHLUXR"/>
</dbReference>
<name>A0ABW2C1S3_9PSEU</name>
<protein>
    <submittedName>
        <fullName evidence="5">Helix-turn-helix transcriptional regulator</fullName>
    </submittedName>
</protein>
<evidence type="ECO:0000313" key="5">
    <source>
        <dbReference type="EMBL" id="MFC6868335.1"/>
    </source>
</evidence>
<dbReference type="InterPro" id="IPR000792">
    <property type="entry name" value="Tscrpt_reg_LuxR_C"/>
</dbReference>
<dbReference type="SUPFAM" id="SSF46894">
    <property type="entry name" value="C-terminal effector domain of the bipartite response regulators"/>
    <property type="match status" value="1"/>
</dbReference>
<dbReference type="Gene3D" id="3.40.50.300">
    <property type="entry name" value="P-loop containing nucleotide triphosphate hydrolases"/>
    <property type="match status" value="1"/>
</dbReference>
<dbReference type="Pfam" id="PF00196">
    <property type="entry name" value="GerE"/>
    <property type="match status" value="1"/>
</dbReference>
<dbReference type="PROSITE" id="PS00622">
    <property type="entry name" value="HTH_LUXR_1"/>
    <property type="match status" value="1"/>
</dbReference>
<dbReference type="InterPro" id="IPR011990">
    <property type="entry name" value="TPR-like_helical_dom_sf"/>
</dbReference>
<dbReference type="Proteomes" id="UP001596337">
    <property type="component" value="Unassembled WGS sequence"/>
</dbReference>
<dbReference type="SUPFAM" id="SSF48452">
    <property type="entry name" value="TPR-like"/>
    <property type="match status" value="1"/>
</dbReference>
<keyword evidence="1" id="KW-0547">Nucleotide-binding</keyword>
<accession>A0ABW2C1S3</accession>
<dbReference type="PANTHER" id="PTHR16305:SF35">
    <property type="entry name" value="TRANSCRIPTIONAL ACTIVATOR DOMAIN"/>
    <property type="match status" value="1"/>
</dbReference>
<dbReference type="EMBL" id="JBHSXX010000001">
    <property type="protein sequence ID" value="MFC6868335.1"/>
    <property type="molecule type" value="Genomic_DNA"/>
</dbReference>
<evidence type="ECO:0000259" key="4">
    <source>
        <dbReference type="PROSITE" id="PS50043"/>
    </source>
</evidence>
<dbReference type="InterPro" id="IPR041664">
    <property type="entry name" value="AAA_16"/>
</dbReference>
<dbReference type="PROSITE" id="PS50043">
    <property type="entry name" value="HTH_LUXR_2"/>
    <property type="match status" value="1"/>
</dbReference>
<dbReference type="Pfam" id="PF13191">
    <property type="entry name" value="AAA_16"/>
    <property type="match status" value="1"/>
</dbReference>
<dbReference type="RefSeq" id="WP_345398392.1">
    <property type="nucleotide sequence ID" value="NZ_BAABLA010000028.1"/>
</dbReference>
<dbReference type="SMART" id="SM00421">
    <property type="entry name" value="HTH_LUXR"/>
    <property type="match status" value="1"/>
</dbReference>
<evidence type="ECO:0000256" key="2">
    <source>
        <dbReference type="ARBA" id="ARBA00022840"/>
    </source>
</evidence>
<reference evidence="6" key="1">
    <citation type="journal article" date="2019" name="Int. J. Syst. Evol. Microbiol.">
        <title>The Global Catalogue of Microorganisms (GCM) 10K type strain sequencing project: providing services to taxonomists for standard genome sequencing and annotation.</title>
        <authorList>
            <consortium name="The Broad Institute Genomics Platform"/>
            <consortium name="The Broad Institute Genome Sequencing Center for Infectious Disease"/>
            <person name="Wu L."/>
            <person name="Ma J."/>
        </authorList>
    </citation>
    <scope>NUCLEOTIDE SEQUENCE [LARGE SCALE GENOMIC DNA]</scope>
    <source>
        <strain evidence="6">KCTC 32255</strain>
    </source>
</reference>
<dbReference type="InterPro" id="IPR016032">
    <property type="entry name" value="Sig_transdc_resp-reg_C-effctor"/>
</dbReference>
<evidence type="ECO:0000256" key="3">
    <source>
        <dbReference type="SAM" id="MobiDB-lite"/>
    </source>
</evidence>
<dbReference type="InterPro" id="IPR027417">
    <property type="entry name" value="P-loop_NTPase"/>
</dbReference>
<feature type="domain" description="HTH luxR-type" evidence="4">
    <location>
        <begin position="943"/>
        <end position="1008"/>
    </location>
</feature>
<sequence>MSREGTQKSLIGRRAELDRLRAALATAAAGSARGVLLAGEAGVGKTRLISTVIDEARAEGALVLIGRCLDLAEHELPYLAFAEALAPVTRDEDAVAAVRSRPALGRVLPQLAGSAAPSADRHAAALTHEVPGRSGPERDIGQLQAFEAVLGLLADLAEHRTVVLVIEDLHWADGSTRDLLSFLLSRAAGQRLLVLASYRADDVGRGHALRSTLTQLRRVPAVEHLDVEPLDESTAREFVAALATQPIEPRLLARIISRGEGNPFFLEELLSSCLECDGIPDALADVLHARLARLAPTTQRVVRIASLADGGASHRALADVAELGEEELEEALREAVRHNVLVVDGTFHRFRHALLREAVQADLLPGERVRIHAAYARRLVGRTGARQAALLAYHSLESNDLPTALAASLRAASEAQGRGAPSAALRGIEQALRIWDAVPAAERPSDVDELRLLGRASFFAGLAGEADRAVSYARSAVELLNGPAGERVGPERAAAVWRRLALALSMTGTERESPTAIETAWRFVADAPPSRERAWVLATRAMLQRAFNDFDGAERSALAAIDDARATDVLGAEADALCTLAVLTERKNDVRRARELLREAKDKAVTAGALAVELRAWFSLALTHDDAAEYAEALAVYDAGAARAAELGLRSSGYGLQLRAHALHLRYVTGEWPRELDVVEHGAPSLAAMRMRAATVNLLVATGRFDEARTSIDELREHWQADIGIAREAGAARTELASWCGEYDVAIEAAEQALTWLDEFEPCLLAGVRLAALGISAAARAAEGARRNGDVAAEANAVTAGERLLGQARDRAEHGQTRGATLGREGVAWLARADAEASWLHGTPDIELWRRAVDAFDYGAVYERAMCQWRYAEALLRSATLGGAPSSGDASAGAHGDPHTEAAARLAEADAVADRLGARPLLTQVRALARRARLGPRRHRPVPGADGHPLTEREHAVLERVALGSTNREIGADLYISEKTVSVHLSRAMAKLGASRRAEAVAIAYDRGLLTPTEADAAAP</sequence>
<evidence type="ECO:0000256" key="1">
    <source>
        <dbReference type="ARBA" id="ARBA00022741"/>
    </source>
</evidence>